<name>W2C9F5_9BACT</name>
<protein>
    <submittedName>
        <fullName evidence="1">Uncharacterized protein</fullName>
    </submittedName>
</protein>
<evidence type="ECO:0000313" key="2">
    <source>
        <dbReference type="Proteomes" id="UP000018872"/>
    </source>
</evidence>
<dbReference type="EMBL" id="AYYC01000731">
    <property type="protein sequence ID" value="ETK03775.1"/>
    <property type="molecule type" value="Genomic_DNA"/>
</dbReference>
<comment type="caution">
    <text evidence="1">The sequence shown here is derived from an EMBL/GenBank/DDBJ whole genome shotgun (WGS) entry which is preliminary data.</text>
</comment>
<accession>W2C9F5</accession>
<reference evidence="1 2" key="1">
    <citation type="submission" date="2013-11" db="EMBL/GenBank/DDBJ databases">
        <title>Single cell genomics of uncultured Tannerella BU063 (oral taxon 286).</title>
        <authorList>
            <person name="Beall C.J."/>
            <person name="Campbell A.G."/>
            <person name="Griffen A.L."/>
            <person name="Podar M."/>
            <person name="Leys E.J."/>
        </authorList>
    </citation>
    <scope>NUCLEOTIDE SEQUENCE [LARGE SCALE GENOMIC DNA]</scope>
    <source>
        <strain evidence="1">Cell 5</strain>
    </source>
</reference>
<dbReference type="Proteomes" id="UP000018872">
    <property type="component" value="Unassembled WGS sequence"/>
</dbReference>
<organism evidence="1 2">
    <name type="scientific">Tannerella sp. oral taxon BU063 isolate Cell 5</name>
    <dbReference type="NCBI Taxonomy" id="1410950"/>
    <lineage>
        <taxon>Bacteria</taxon>
        <taxon>Pseudomonadati</taxon>
        <taxon>Bacteroidota</taxon>
        <taxon>Bacteroidia</taxon>
        <taxon>Bacteroidales</taxon>
        <taxon>Tannerellaceae</taxon>
        <taxon>Tannerella</taxon>
    </lineage>
</organism>
<gene>
    <name evidence="1" type="ORF">T229_12725</name>
</gene>
<sequence length="111" mass="12788">MSFAGIKANTWVLAETLQMPRETFWPLQECCKHLEKLFGLCRNAANAPKNFLAFAGMLQTPRETFWPLREPRKHLEKLFALCGNSANTFEKRAVRMRGEICPSERRGDKTT</sequence>
<dbReference type="AlphaFoldDB" id="W2C9F5"/>
<evidence type="ECO:0000313" key="1">
    <source>
        <dbReference type="EMBL" id="ETK03775.1"/>
    </source>
</evidence>
<proteinExistence type="predicted"/>